<accession>A0A926L5W3</accession>
<protein>
    <submittedName>
        <fullName evidence="3">Uncharacterized protein</fullName>
    </submittedName>
</protein>
<feature type="transmembrane region" description="Helical" evidence="2">
    <location>
        <begin position="153"/>
        <end position="174"/>
    </location>
</feature>
<name>A0A926L5W3_9ACTN</name>
<feature type="transmembrane region" description="Helical" evidence="2">
    <location>
        <begin position="186"/>
        <end position="208"/>
    </location>
</feature>
<evidence type="ECO:0000313" key="4">
    <source>
        <dbReference type="Proteomes" id="UP000621210"/>
    </source>
</evidence>
<feature type="transmembrane region" description="Helical" evidence="2">
    <location>
        <begin position="118"/>
        <end position="141"/>
    </location>
</feature>
<dbReference type="RefSeq" id="WP_188184059.1">
    <property type="nucleotide sequence ID" value="NZ_JACVQF010000220.1"/>
</dbReference>
<reference evidence="3" key="2">
    <citation type="submission" date="2020-09" db="EMBL/GenBank/DDBJ databases">
        <authorList>
            <person name="Luo X."/>
        </authorList>
    </citation>
    <scope>NUCLEOTIDE SEQUENCE</scope>
    <source>
        <strain evidence="3">TRM S81-3</strain>
    </source>
</reference>
<keyword evidence="2" id="KW-1133">Transmembrane helix</keyword>
<dbReference type="Proteomes" id="UP000621210">
    <property type="component" value="Unassembled WGS sequence"/>
</dbReference>
<feature type="compositionally biased region" description="Low complexity" evidence="1">
    <location>
        <begin position="33"/>
        <end position="42"/>
    </location>
</feature>
<comment type="caution">
    <text evidence="3">The sequence shown here is derived from an EMBL/GenBank/DDBJ whole genome shotgun (WGS) entry which is preliminary data.</text>
</comment>
<dbReference type="EMBL" id="JACVQF010000220">
    <property type="protein sequence ID" value="MBD0423118.1"/>
    <property type="molecule type" value="Genomic_DNA"/>
</dbReference>
<keyword evidence="2" id="KW-0472">Membrane</keyword>
<gene>
    <name evidence="3" type="ORF">H0H10_28850</name>
</gene>
<keyword evidence="4" id="KW-1185">Reference proteome</keyword>
<feature type="transmembrane region" description="Helical" evidence="2">
    <location>
        <begin position="68"/>
        <end position="91"/>
    </location>
</feature>
<keyword evidence="2" id="KW-0812">Transmembrane</keyword>
<evidence type="ECO:0000313" key="3">
    <source>
        <dbReference type="EMBL" id="MBD0423118.1"/>
    </source>
</evidence>
<reference evidence="3" key="1">
    <citation type="submission" date="2020-09" db="EMBL/GenBank/DDBJ databases">
        <title>Streptomyces grisecoloratus sp. nov., isolated from cotton soil.</title>
        <authorList>
            <person name="Xing L."/>
        </authorList>
    </citation>
    <scope>NUCLEOTIDE SEQUENCE</scope>
    <source>
        <strain evidence="3">TRM S81-3</strain>
    </source>
</reference>
<feature type="compositionally biased region" description="Pro residues" evidence="1">
    <location>
        <begin position="9"/>
        <end position="20"/>
    </location>
</feature>
<dbReference type="AlphaFoldDB" id="A0A926L5W3"/>
<organism evidence="3 4">
    <name type="scientific">Streptomyces griseicoloratus</name>
    <dbReference type="NCBI Taxonomy" id="2752516"/>
    <lineage>
        <taxon>Bacteria</taxon>
        <taxon>Bacillati</taxon>
        <taxon>Actinomycetota</taxon>
        <taxon>Actinomycetes</taxon>
        <taxon>Kitasatosporales</taxon>
        <taxon>Streptomycetaceae</taxon>
        <taxon>Streptomyces</taxon>
    </lineage>
</organism>
<proteinExistence type="predicted"/>
<evidence type="ECO:0000256" key="1">
    <source>
        <dbReference type="SAM" id="MobiDB-lite"/>
    </source>
</evidence>
<feature type="region of interest" description="Disordered" evidence="1">
    <location>
        <begin position="1"/>
        <end position="42"/>
    </location>
</feature>
<sequence>MSFGDPNNPYGPPPAQPPAAPGYGYPQQPPGAPQQGYGFPQQQAYPGYPGANQMMPQSMPGLLVTARVFLYIISAVQIIGGLIYLYVAAFVNDVSDSADSLSTSSDDPFSDLGDLGDAAAGLIAGIAIFLLALAALSITLGVKFGRGGQGVRITTVIYGALGTIVGLLLLFVGLDSGLASAIIFPLLWVVFGAVITAAPVVPSGTAWFSRPRY</sequence>
<evidence type="ECO:0000256" key="2">
    <source>
        <dbReference type="SAM" id="Phobius"/>
    </source>
</evidence>